<dbReference type="GO" id="GO:0016705">
    <property type="term" value="F:oxidoreductase activity, acting on paired donors, with incorporation or reduction of molecular oxygen"/>
    <property type="evidence" value="ECO:0007669"/>
    <property type="project" value="InterPro"/>
</dbReference>
<keyword evidence="8 11" id="KW-0408">Iron</keyword>
<feature type="compositionally biased region" description="Acidic residues" evidence="13">
    <location>
        <begin position="474"/>
        <end position="485"/>
    </location>
</feature>
<dbReference type="InterPro" id="IPR036852">
    <property type="entry name" value="Peptidase_S8/S53_dom_sf"/>
</dbReference>
<dbReference type="PANTHER" id="PTHR24302:SF15">
    <property type="entry name" value="FATTY-ACID PEROXYGENASE"/>
    <property type="match status" value="1"/>
</dbReference>
<evidence type="ECO:0000256" key="13">
    <source>
        <dbReference type="SAM" id="MobiDB-lite"/>
    </source>
</evidence>
<evidence type="ECO:0000256" key="1">
    <source>
        <dbReference type="ARBA" id="ARBA00001913"/>
    </source>
</evidence>
<comment type="caution">
    <text evidence="12">Lacks conserved residue(s) required for the propagation of feature annotation.</text>
</comment>
<reference evidence="15" key="1">
    <citation type="submission" date="2021-02" db="EMBL/GenBank/DDBJ databases">
        <authorList>
            <person name="Nowell W R."/>
        </authorList>
    </citation>
    <scope>NUCLEOTIDE SEQUENCE</scope>
</reference>
<evidence type="ECO:0000259" key="14">
    <source>
        <dbReference type="PROSITE" id="PS51695"/>
    </source>
</evidence>
<dbReference type="SUPFAM" id="SSF48264">
    <property type="entry name" value="Cytochrome P450"/>
    <property type="match status" value="1"/>
</dbReference>
<dbReference type="GO" id="GO:0020037">
    <property type="term" value="F:heme binding"/>
    <property type="evidence" value="ECO:0007669"/>
    <property type="project" value="InterPro"/>
</dbReference>
<evidence type="ECO:0000256" key="2">
    <source>
        <dbReference type="ARBA" id="ARBA00001971"/>
    </source>
</evidence>
<feature type="region of interest" description="Disordered" evidence="13">
    <location>
        <begin position="466"/>
        <end position="503"/>
    </location>
</feature>
<dbReference type="GO" id="GO:0006508">
    <property type="term" value="P:proteolysis"/>
    <property type="evidence" value="ECO:0007669"/>
    <property type="project" value="InterPro"/>
</dbReference>
<evidence type="ECO:0000256" key="3">
    <source>
        <dbReference type="ARBA" id="ARBA00010617"/>
    </source>
</evidence>
<gene>
    <name evidence="15" type="ORF">JYZ213_LOCUS17529</name>
    <name evidence="16" type="ORF">VCS650_LOCUS17045</name>
</gene>
<dbReference type="PROSITE" id="PS00086">
    <property type="entry name" value="CYTOCHROME_P450"/>
    <property type="match status" value="1"/>
</dbReference>
<evidence type="ECO:0000256" key="6">
    <source>
        <dbReference type="ARBA" id="ARBA00022837"/>
    </source>
</evidence>
<dbReference type="InterPro" id="IPR036396">
    <property type="entry name" value="Cyt_P450_sf"/>
</dbReference>
<evidence type="ECO:0000256" key="10">
    <source>
        <dbReference type="ARBA" id="ARBA00043906"/>
    </source>
</evidence>
<organism evidence="15 17">
    <name type="scientific">Adineta steineri</name>
    <dbReference type="NCBI Taxonomy" id="433720"/>
    <lineage>
        <taxon>Eukaryota</taxon>
        <taxon>Metazoa</taxon>
        <taxon>Spiralia</taxon>
        <taxon>Gnathifera</taxon>
        <taxon>Rotifera</taxon>
        <taxon>Eurotatoria</taxon>
        <taxon>Bdelloidea</taxon>
        <taxon>Adinetida</taxon>
        <taxon>Adinetidae</taxon>
        <taxon>Adineta</taxon>
    </lineage>
</organism>
<dbReference type="PRINTS" id="PR00463">
    <property type="entry name" value="EP450I"/>
</dbReference>
<evidence type="ECO:0000256" key="11">
    <source>
        <dbReference type="PIRSR" id="PIRSR602401-1"/>
    </source>
</evidence>
<dbReference type="GO" id="GO:0004252">
    <property type="term" value="F:serine-type endopeptidase activity"/>
    <property type="evidence" value="ECO:0007669"/>
    <property type="project" value="InterPro"/>
</dbReference>
<keyword evidence="7" id="KW-0560">Oxidoreductase</keyword>
<dbReference type="GO" id="GO:0005506">
    <property type="term" value="F:iron ion binding"/>
    <property type="evidence" value="ECO:0007669"/>
    <property type="project" value="InterPro"/>
</dbReference>
<evidence type="ECO:0000313" key="15">
    <source>
        <dbReference type="EMBL" id="CAF1029720.1"/>
    </source>
</evidence>
<dbReference type="Proteomes" id="UP000663845">
    <property type="component" value="Unassembled WGS sequence"/>
</dbReference>
<dbReference type="Gene3D" id="3.40.50.200">
    <property type="entry name" value="Peptidase S8/S53 domain"/>
    <property type="match status" value="1"/>
</dbReference>
<evidence type="ECO:0000256" key="8">
    <source>
        <dbReference type="ARBA" id="ARBA00023004"/>
    </source>
</evidence>
<comment type="cofactor">
    <cofactor evidence="2 11">
        <name>heme</name>
        <dbReference type="ChEBI" id="CHEBI:30413"/>
    </cofactor>
</comment>
<dbReference type="PANTHER" id="PTHR24302">
    <property type="entry name" value="CYTOCHROME P450 FAMILY 3"/>
    <property type="match status" value="1"/>
</dbReference>
<keyword evidence="5 11" id="KW-0479">Metal-binding</keyword>
<evidence type="ECO:0000256" key="5">
    <source>
        <dbReference type="ARBA" id="ARBA00022723"/>
    </source>
</evidence>
<dbReference type="SMART" id="SM00944">
    <property type="entry name" value="Pro-kuma_activ"/>
    <property type="match status" value="1"/>
</dbReference>
<dbReference type="InterPro" id="IPR050705">
    <property type="entry name" value="Cytochrome_P450_3A"/>
</dbReference>
<dbReference type="InterPro" id="IPR030400">
    <property type="entry name" value="Sedolisin_dom"/>
</dbReference>
<evidence type="ECO:0000313" key="16">
    <source>
        <dbReference type="EMBL" id="CAF1044289.1"/>
    </source>
</evidence>
<evidence type="ECO:0000256" key="9">
    <source>
        <dbReference type="ARBA" id="ARBA00023033"/>
    </source>
</evidence>
<name>A0A814IX77_9BILA</name>
<protein>
    <recommendedName>
        <fullName evidence="14">Peptidase S53 domain-containing protein</fullName>
    </recommendedName>
</protein>
<dbReference type="SUPFAM" id="SSF54897">
    <property type="entry name" value="Protease propeptides/inhibitors"/>
    <property type="match status" value="1"/>
</dbReference>
<dbReference type="InterPro" id="IPR002401">
    <property type="entry name" value="Cyt_P450_E_grp-I"/>
</dbReference>
<dbReference type="Gene3D" id="1.10.630.10">
    <property type="entry name" value="Cytochrome P450"/>
    <property type="match status" value="1"/>
</dbReference>
<dbReference type="PROSITE" id="PS51695">
    <property type="entry name" value="SEDOLISIN"/>
    <property type="match status" value="1"/>
</dbReference>
<feature type="domain" description="Peptidase S53" evidence="14">
    <location>
        <begin position="670"/>
        <end position="932"/>
    </location>
</feature>
<keyword evidence="6" id="KW-0106">Calcium</keyword>
<sequence length="932" mass="106008">MLPRDAVSYITDLVNQIVARRRQHLERRNDFIQIMIDHEEEVQHEEQAEKQEEKRRGTLSKTLNDREILAQALVFMTAGYETTSILMSFFFYVMATEPIIQEKVYDEIRQEIGDDDITQEKLGELHYLDMVINETLRMYPPFIRFNRWASVDYELGKYHIPKGTYINVPVYPIHHDPIAWPDPETFIPERFLPAEKAKRHPMSFLPFGDGPRNCIGMRFALLEAKVGIAKALRLVEIQKCEKTEVPLQLTKLVGLNSKNGDIAVSSDWNEKEKTEMKYDVSKEDTSQQLVTSNDDDHAPQLRSYVAHHNPRSPQRIGHTNIYIDKNARRGNSRHNERLRFPLAQYDRNRIPFRGPFINFMPRVPIFADRRTKQTLIFSPTGGVYIIPPLINFYGQMFSVAELIASGYASLVSSGVPPTGNFNMMPFFLPQPLIGSGIPRINPRTGGFNGGIRTKFGAFSTSKRYGTQNNVDATVETEEEENDNDSDDSKAPVWLSPSSDSSDPDTSITFFLALKQNSEAVEKLERIFWKITDPDSSEYQKWLTRSEINKILTLDSKILTRVKRFLQKQSFASVKLIGTDVFAIMTTIRQASDFFSAQFRPYKNRKTGRTMHLADGEMCLTDEISQYVDFWFDFEEDPIINREPTDPAKKSIVILDDGNATDATTTQINPTIVPQLVISYYNIPDVLKTGLESNVSQASLQFEGQYYNEKDLQKYSQEVNIPFKPLKTNHILGINDQSEPGMESMLDIEEMVGINPLGETWYFNDDVKNISSDSSLVNILTINELNDLPQILSISYDEPEANLCAGITNCDEKVVYLAKRYFIRANIELMKLTMRGITILVASGDDGANDFYADCTNTIFYPYYPPSSPFVTSVGVTTLVNVQYKELQNQPPIYTDRGPLYPCVSGGDEIAVSINDNLFGNFTSGGGFSNIFP</sequence>
<comment type="cofactor">
    <cofactor evidence="1">
        <name>Ca(2+)</name>
        <dbReference type="ChEBI" id="CHEBI:29108"/>
    </cofactor>
</comment>
<dbReference type="CDD" id="cd11377">
    <property type="entry name" value="Pro-peptidase_S53"/>
    <property type="match status" value="1"/>
</dbReference>
<accession>A0A814IX77</accession>
<dbReference type="OrthoDB" id="1470350at2759"/>
<dbReference type="GO" id="GO:0008395">
    <property type="term" value="F:steroid hydroxylase activity"/>
    <property type="evidence" value="ECO:0007669"/>
    <property type="project" value="TreeGrafter"/>
</dbReference>
<dbReference type="PRINTS" id="PR00385">
    <property type="entry name" value="P450"/>
</dbReference>
<keyword evidence="9" id="KW-0503">Monooxygenase</keyword>
<dbReference type="Pfam" id="PF00067">
    <property type="entry name" value="p450"/>
    <property type="match status" value="1"/>
</dbReference>
<proteinExistence type="inferred from homology"/>
<evidence type="ECO:0000256" key="7">
    <source>
        <dbReference type="ARBA" id="ARBA00023002"/>
    </source>
</evidence>
<evidence type="ECO:0000256" key="12">
    <source>
        <dbReference type="PROSITE-ProRule" id="PRU01032"/>
    </source>
</evidence>
<dbReference type="EMBL" id="CAJNOG010000165">
    <property type="protein sequence ID" value="CAF1029720.1"/>
    <property type="molecule type" value="Genomic_DNA"/>
</dbReference>
<keyword evidence="4 11" id="KW-0349">Heme</keyword>
<dbReference type="InterPro" id="IPR015366">
    <property type="entry name" value="S53_propep"/>
</dbReference>
<dbReference type="SUPFAM" id="SSF52743">
    <property type="entry name" value="Subtilisin-like"/>
    <property type="match status" value="1"/>
</dbReference>
<dbReference type="InterPro" id="IPR001128">
    <property type="entry name" value="Cyt_P450"/>
</dbReference>
<dbReference type="FunFam" id="1.10.630.10:FF:000182">
    <property type="entry name" value="Cytochrome P450 3A4"/>
    <property type="match status" value="1"/>
</dbReference>
<dbReference type="AlphaFoldDB" id="A0A814IX77"/>
<feature type="binding site" description="axial binding residue" evidence="11">
    <location>
        <position position="214"/>
    </location>
    <ligand>
        <name>heme</name>
        <dbReference type="ChEBI" id="CHEBI:30413"/>
    </ligand>
    <ligandPart>
        <name>Fe</name>
        <dbReference type="ChEBI" id="CHEBI:18248"/>
    </ligandPart>
</feature>
<evidence type="ECO:0000256" key="4">
    <source>
        <dbReference type="ARBA" id="ARBA00022617"/>
    </source>
</evidence>
<dbReference type="InterPro" id="IPR017972">
    <property type="entry name" value="Cyt_P450_CS"/>
</dbReference>
<comment type="function">
    <text evidence="10">Cytochromes P450 are a group of heme-thiolate monooxygenases. They oxidize a variety of structurally unrelated compounds, including steroids, fatty acids, and xenobiotics.</text>
</comment>
<comment type="similarity">
    <text evidence="3">Belongs to the cytochrome P450 family.</text>
</comment>
<dbReference type="Proteomes" id="UP000663891">
    <property type="component" value="Unassembled WGS sequence"/>
</dbReference>
<evidence type="ECO:0000313" key="17">
    <source>
        <dbReference type="Proteomes" id="UP000663845"/>
    </source>
</evidence>
<comment type="caution">
    <text evidence="15">The sequence shown here is derived from an EMBL/GenBank/DDBJ whole genome shotgun (WGS) entry which is preliminary data.</text>
</comment>
<dbReference type="Pfam" id="PF09286">
    <property type="entry name" value="Pro-kuma_activ"/>
    <property type="match status" value="1"/>
</dbReference>
<dbReference type="EMBL" id="CAJNON010000155">
    <property type="protein sequence ID" value="CAF1044289.1"/>
    <property type="molecule type" value="Genomic_DNA"/>
</dbReference>